<protein>
    <submittedName>
        <fullName evidence="2">Uncharacterized protein</fullName>
    </submittedName>
</protein>
<dbReference type="EMBL" id="JABBWK010000005">
    <property type="protein sequence ID" value="KAG1906180.1"/>
    <property type="molecule type" value="Genomic_DNA"/>
</dbReference>
<accession>A0AAD4HQB6</accession>
<sequence length="301" mass="34157">MARDRLFLFQFCNMGRRDKSCSPALRQRLATERWLAKPGIRDSQNAKARLRVARNRAKKLQMQPPAEPNPRIPGTGSPPLDYDNISHDSRSDCEDDRSYDFPYDAEQQSAAAIASPPLNDFPYDAEQQPAAAIASPPLNDFSYEGEQQPVPAIASPPLNDFSYDAETSFDDFSYEGDDSVLTMDNDLPCSCDVPTLQTIENAVRQWRKEWESESVWNEAFDDELGRARIEGEHATTTFLDECAQRIIDGKELLESIHDVVRTHCPYCRERLKYDGILLYDLLVCVVSQVKFFEVKLDTGCN</sequence>
<dbReference type="AlphaFoldDB" id="A0AAD4HQB6"/>
<keyword evidence="3" id="KW-1185">Reference proteome</keyword>
<dbReference type="GeneID" id="64660455"/>
<reference evidence="2" key="1">
    <citation type="journal article" date="2020" name="New Phytol.">
        <title>Comparative genomics reveals dynamic genome evolution in host specialist ectomycorrhizal fungi.</title>
        <authorList>
            <person name="Lofgren L.A."/>
            <person name="Nguyen N.H."/>
            <person name="Vilgalys R."/>
            <person name="Ruytinx J."/>
            <person name="Liao H.L."/>
            <person name="Branco S."/>
            <person name="Kuo A."/>
            <person name="LaButti K."/>
            <person name="Lipzen A."/>
            <person name="Andreopoulos W."/>
            <person name="Pangilinan J."/>
            <person name="Riley R."/>
            <person name="Hundley H."/>
            <person name="Na H."/>
            <person name="Barry K."/>
            <person name="Grigoriev I.V."/>
            <person name="Stajich J.E."/>
            <person name="Kennedy P.G."/>
        </authorList>
    </citation>
    <scope>NUCLEOTIDE SEQUENCE</scope>
    <source>
        <strain evidence="2">FC203</strain>
    </source>
</reference>
<comment type="caution">
    <text evidence="2">The sequence shown here is derived from an EMBL/GenBank/DDBJ whole genome shotgun (WGS) entry which is preliminary data.</text>
</comment>
<feature type="compositionally biased region" description="Basic and acidic residues" evidence="1">
    <location>
        <begin position="84"/>
        <end position="99"/>
    </location>
</feature>
<proteinExistence type="predicted"/>
<evidence type="ECO:0000256" key="1">
    <source>
        <dbReference type="SAM" id="MobiDB-lite"/>
    </source>
</evidence>
<dbReference type="Proteomes" id="UP001195769">
    <property type="component" value="Unassembled WGS sequence"/>
</dbReference>
<organism evidence="2 3">
    <name type="scientific">Suillus fuscotomentosus</name>
    <dbReference type="NCBI Taxonomy" id="1912939"/>
    <lineage>
        <taxon>Eukaryota</taxon>
        <taxon>Fungi</taxon>
        <taxon>Dikarya</taxon>
        <taxon>Basidiomycota</taxon>
        <taxon>Agaricomycotina</taxon>
        <taxon>Agaricomycetes</taxon>
        <taxon>Agaricomycetidae</taxon>
        <taxon>Boletales</taxon>
        <taxon>Suillineae</taxon>
        <taxon>Suillaceae</taxon>
        <taxon>Suillus</taxon>
    </lineage>
</organism>
<feature type="region of interest" description="Disordered" evidence="1">
    <location>
        <begin position="56"/>
        <end position="100"/>
    </location>
</feature>
<name>A0AAD4HQB6_9AGAM</name>
<gene>
    <name evidence="2" type="ORF">F5891DRAFT_1182394</name>
</gene>
<evidence type="ECO:0000313" key="3">
    <source>
        <dbReference type="Proteomes" id="UP001195769"/>
    </source>
</evidence>
<evidence type="ECO:0000313" key="2">
    <source>
        <dbReference type="EMBL" id="KAG1906180.1"/>
    </source>
</evidence>
<dbReference type="RefSeq" id="XP_041231755.1">
    <property type="nucleotide sequence ID" value="XM_041366157.1"/>
</dbReference>